<reference evidence="1 2" key="1">
    <citation type="submission" date="2020-01" db="EMBL/GenBank/DDBJ databases">
        <authorList>
            <consortium name="DOE Joint Genome Institute"/>
            <person name="Haridas S."/>
            <person name="Albert R."/>
            <person name="Binder M."/>
            <person name="Bloem J."/>
            <person name="Labutti K."/>
            <person name="Salamov A."/>
            <person name="Andreopoulos B."/>
            <person name="Baker S.E."/>
            <person name="Barry K."/>
            <person name="Bills G."/>
            <person name="Bluhm B.H."/>
            <person name="Cannon C."/>
            <person name="Castanera R."/>
            <person name="Culley D.E."/>
            <person name="Daum C."/>
            <person name="Ezra D."/>
            <person name="Gonzalez J.B."/>
            <person name="Henrissat B."/>
            <person name="Kuo A."/>
            <person name="Liang C."/>
            <person name="Lipzen A."/>
            <person name="Lutzoni F."/>
            <person name="Magnuson J."/>
            <person name="Mondo S."/>
            <person name="Nolan M."/>
            <person name="Ohm R."/>
            <person name="Pangilinan J."/>
            <person name="Park H.-J.H."/>
            <person name="Ramirez L."/>
            <person name="Alfaro M."/>
            <person name="Sun H."/>
            <person name="Tritt A."/>
            <person name="Yoshinaga Y."/>
            <person name="Zwiers L.-H.L."/>
            <person name="Turgeon B.G."/>
            <person name="Goodwin S.B."/>
            <person name="Spatafora J.W."/>
            <person name="Crous P.W."/>
            <person name="Grigoriev I.V."/>
        </authorList>
    </citation>
    <scope>NUCLEOTIDE SEQUENCE [LARGE SCALE GENOMIC DNA]</scope>
    <source>
        <strain evidence="1 2">CBS 611.86</strain>
    </source>
</reference>
<proteinExistence type="predicted"/>
<evidence type="ECO:0000313" key="2">
    <source>
        <dbReference type="Proteomes" id="UP000481861"/>
    </source>
</evidence>
<sequence length="189" mass="20442">MSGYVHGLAPGFIGLVFGPRQDAQAVVVVVAWWCGNGVAIITTAALRSSDQPSAHTTQIYSLNHALSFRHLICLSLFAADHRSGCACMPQRWSWSLMCILWATLDNSSRLACRSCPGSPCRAGKYIVLVSYGAIDSRNCLVVLSRSSTHALRDRDNPYGVPIECSDMPSRPLRHRSLQTWLGPAAAAAA</sequence>
<comment type="caution">
    <text evidence="1">The sequence shown here is derived from an EMBL/GenBank/DDBJ whole genome shotgun (WGS) entry which is preliminary data.</text>
</comment>
<gene>
    <name evidence="1" type="ORF">BDV95DRAFT_36450</name>
</gene>
<keyword evidence="2" id="KW-1185">Reference proteome</keyword>
<dbReference type="Proteomes" id="UP000481861">
    <property type="component" value="Unassembled WGS sequence"/>
</dbReference>
<dbReference type="EMBL" id="JAADJZ010000010">
    <property type="protein sequence ID" value="KAF2872115.1"/>
    <property type="molecule type" value="Genomic_DNA"/>
</dbReference>
<name>A0A7C8MAY9_9PLEO</name>
<organism evidence="1 2">
    <name type="scientific">Massariosphaeria phaeospora</name>
    <dbReference type="NCBI Taxonomy" id="100035"/>
    <lineage>
        <taxon>Eukaryota</taxon>
        <taxon>Fungi</taxon>
        <taxon>Dikarya</taxon>
        <taxon>Ascomycota</taxon>
        <taxon>Pezizomycotina</taxon>
        <taxon>Dothideomycetes</taxon>
        <taxon>Pleosporomycetidae</taxon>
        <taxon>Pleosporales</taxon>
        <taxon>Pleosporales incertae sedis</taxon>
        <taxon>Massariosphaeria</taxon>
    </lineage>
</organism>
<dbReference type="AlphaFoldDB" id="A0A7C8MAY9"/>
<protein>
    <submittedName>
        <fullName evidence="1">Uncharacterized protein</fullName>
    </submittedName>
</protein>
<accession>A0A7C8MAY9</accession>
<evidence type="ECO:0000313" key="1">
    <source>
        <dbReference type="EMBL" id="KAF2872115.1"/>
    </source>
</evidence>